<proteinExistence type="predicted"/>
<dbReference type="Proteomes" id="UP000177187">
    <property type="component" value="Unassembled WGS sequence"/>
</dbReference>
<gene>
    <name evidence="1" type="ORF">A2Y64_07995</name>
</gene>
<dbReference type="EMBL" id="MFAF01000006">
    <property type="protein sequence ID" value="OGD79589.1"/>
    <property type="molecule type" value="Genomic_DNA"/>
</dbReference>
<protein>
    <submittedName>
        <fullName evidence="1">Uncharacterized protein</fullName>
    </submittedName>
</protein>
<accession>A0A1F5FIX9</accession>
<comment type="caution">
    <text evidence="1">The sequence shown here is derived from an EMBL/GenBank/DDBJ whole genome shotgun (WGS) entry which is preliminary data.</text>
</comment>
<dbReference type="AlphaFoldDB" id="A0A1F5FIX9"/>
<evidence type="ECO:0000313" key="1">
    <source>
        <dbReference type="EMBL" id="OGD79589.1"/>
    </source>
</evidence>
<reference evidence="1 2" key="1">
    <citation type="journal article" date="2016" name="Nat. Commun.">
        <title>Thousands of microbial genomes shed light on interconnected biogeochemical processes in an aquifer system.</title>
        <authorList>
            <person name="Anantharaman K."/>
            <person name="Brown C.T."/>
            <person name="Hug L.A."/>
            <person name="Sharon I."/>
            <person name="Castelle C.J."/>
            <person name="Probst A.J."/>
            <person name="Thomas B.C."/>
            <person name="Singh A."/>
            <person name="Wilkins M.J."/>
            <person name="Karaoz U."/>
            <person name="Brodie E.L."/>
            <person name="Williams K.H."/>
            <person name="Hubbard S.S."/>
            <person name="Banfield J.F."/>
        </authorList>
    </citation>
    <scope>NUCLEOTIDE SEQUENCE [LARGE SCALE GENOMIC DNA]</scope>
</reference>
<evidence type="ECO:0000313" key="2">
    <source>
        <dbReference type="Proteomes" id="UP000177187"/>
    </source>
</evidence>
<organism evidence="1 2">
    <name type="scientific">Candidatus Coatesbacteria bacterium RBG_13_66_14</name>
    <dbReference type="NCBI Taxonomy" id="1817816"/>
    <lineage>
        <taxon>Bacteria</taxon>
        <taxon>Candidatus Coatesiibacteriota</taxon>
    </lineage>
</organism>
<name>A0A1F5FIX9_9BACT</name>
<sequence length="276" mass="30521">MLCSLPFTGCRDGDDGGFALEVSYEGGYSSVVLGWYSLTPSSDGESVEFRHGETDIHGITVEYVKILARADLEDVYRVFTDNDVWDLPSSDLATATDQHTYTVTIRSGDREHTFSVYGPQLHPDARYGRVISPLVELGDELGPPEEYGLTMRVEGGLSRLDYSLYTVRLEPDRAGLVVEEKERLGGLTTRELDIPRSAALRLYLALAENDFWELGDSRAAEKTVTDIPTYTLTLDADGRSHFFSVYAPAFDPDPRYGSVTGAVYDLASQAFASWAE</sequence>
<dbReference type="STRING" id="1817816.A2Y64_07995"/>